<keyword evidence="3" id="KW-1185">Reference proteome</keyword>
<dbReference type="InterPro" id="IPR000905">
    <property type="entry name" value="Gcp-like_dom"/>
</dbReference>
<accession>A0A4P6ZVM4</accession>
<dbReference type="KEGG" id="panc:E2636_02320"/>
<dbReference type="CDD" id="cd24032">
    <property type="entry name" value="ASKHA_NBD_TsaB"/>
    <property type="match status" value="1"/>
</dbReference>
<dbReference type="GO" id="GO:0016740">
    <property type="term" value="F:transferase activity"/>
    <property type="evidence" value="ECO:0007669"/>
    <property type="project" value="UniProtKB-KW"/>
</dbReference>
<dbReference type="OrthoDB" id="9784166at2"/>
<dbReference type="SUPFAM" id="SSF53067">
    <property type="entry name" value="Actin-like ATPase domain"/>
    <property type="match status" value="2"/>
</dbReference>
<dbReference type="NCBIfam" id="TIGR03725">
    <property type="entry name" value="T6A_YeaZ"/>
    <property type="match status" value="1"/>
</dbReference>
<evidence type="ECO:0000259" key="1">
    <source>
        <dbReference type="Pfam" id="PF00814"/>
    </source>
</evidence>
<dbReference type="GO" id="GO:0002949">
    <property type="term" value="P:tRNA threonylcarbamoyladenosine modification"/>
    <property type="evidence" value="ECO:0007669"/>
    <property type="project" value="InterPro"/>
</dbReference>
<keyword evidence="2" id="KW-0808">Transferase</keyword>
<dbReference type="Gene3D" id="3.30.420.40">
    <property type="match status" value="2"/>
</dbReference>
<dbReference type="InterPro" id="IPR043129">
    <property type="entry name" value="ATPase_NBD"/>
</dbReference>
<dbReference type="AlphaFoldDB" id="A0A4P6ZVM4"/>
<dbReference type="InterPro" id="IPR022496">
    <property type="entry name" value="T6A_TsaB"/>
</dbReference>
<evidence type="ECO:0000313" key="2">
    <source>
        <dbReference type="EMBL" id="QBP40058.1"/>
    </source>
</evidence>
<dbReference type="EMBL" id="CP038015">
    <property type="protein sequence ID" value="QBP40058.1"/>
    <property type="molecule type" value="Genomic_DNA"/>
</dbReference>
<name>A0A4P6ZVM4_9BACL</name>
<protein>
    <submittedName>
        <fullName evidence="2">tRNA (Adenosine(37)-N6)-threonylcarbamoyltransferase complex dimerization subunit type 1 TsaB</fullName>
    </submittedName>
</protein>
<evidence type="ECO:0000313" key="3">
    <source>
        <dbReference type="Proteomes" id="UP000294292"/>
    </source>
</evidence>
<dbReference type="RefSeq" id="WP_134208640.1">
    <property type="nucleotide sequence ID" value="NZ_CP038015.1"/>
</dbReference>
<dbReference type="PANTHER" id="PTHR11735">
    <property type="entry name" value="TRNA N6-ADENOSINE THREONYLCARBAMOYLTRANSFERASE"/>
    <property type="match status" value="1"/>
</dbReference>
<reference evidence="2 3" key="1">
    <citation type="submission" date="2019-03" db="EMBL/GenBank/DDBJ databases">
        <title>Complete genome sequence of Paenisporosarcina antarctica CGMCC 1.6503T.</title>
        <authorList>
            <person name="Rong J.-C."/>
            <person name="Chi N.-Y."/>
            <person name="Zhang Q.-F."/>
        </authorList>
    </citation>
    <scope>NUCLEOTIDE SEQUENCE [LARGE SCALE GENOMIC DNA]</scope>
    <source>
        <strain evidence="2 3">CGMCC 1.6503</strain>
    </source>
</reference>
<dbReference type="Pfam" id="PF00814">
    <property type="entry name" value="TsaD"/>
    <property type="match status" value="1"/>
</dbReference>
<proteinExistence type="predicted"/>
<dbReference type="Proteomes" id="UP000294292">
    <property type="component" value="Chromosome"/>
</dbReference>
<organism evidence="2 3">
    <name type="scientific">Paenisporosarcina antarctica</name>
    <dbReference type="NCBI Taxonomy" id="417367"/>
    <lineage>
        <taxon>Bacteria</taxon>
        <taxon>Bacillati</taxon>
        <taxon>Bacillota</taxon>
        <taxon>Bacilli</taxon>
        <taxon>Bacillales</taxon>
        <taxon>Caryophanaceae</taxon>
        <taxon>Paenisporosarcina</taxon>
    </lineage>
</organism>
<dbReference type="GO" id="GO:0005829">
    <property type="term" value="C:cytosol"/>
    <property type="evidence" value="ECO:0007669"/>
    <property type="project" value="TreeGrafter"/>
</dbReference>
<sequence>MIWLGIDTSNMPLSIAIVKDDQLLVEWTSSVKVTHSVGAMPAVEEVLNQANIKPNEIDAIAVAEGPGSYTGVRIGVTIAKTLAWTLKIPLVGVSSLQTLAGNGTLFKGLICPIMDARRQNVFSAIYTNDLESYLADGHYSLETVLEKLAAIEEDILFVGRDVSIHWDTIQQVLGKRAIRAPFHLDLPKASIVIEQALKTPLPSIEETHHFVPDYKRITEAETNWRAEQKAGETNG</sequence>
<feature type="domain" description="Gcp-like" evidence="1">
    <location>
        <begin position="34"/>
        <end position="224"/>
    </location>
</feature>
<dbReference type="PANTHER" id="PTHR11735:SF11">
    <property type="entry name" value="TRNA THREONYLCARBAMOYLADENOSINE BIOSYNTHESIS PROTEIN TSAB"/>
    <property type="match status" value="1"/>
</dbReference>
<gene>
    <name evidence="2" type="primary">tsaB</name>
    <name evidence="2" type="ORF">E2636_02320</name>
</gene>